<gene>
    <name evidence="1" type="ORF">AUP43_16990</name>
</gene>
<dbReference type="Proteomes" id="UP000076400">
    <property type="component" value="Unassembled WGS sequence"/>
</dbReference>
<comment type="caution">
    <text evidence="1">The sequence shown here is derived from an EMBL/GenBank/DDBJ whole genome shotgun (WGS) entry which is preliminary data.</text>
</comment>
<name>A0A154WFH0_9PROT</name>
<proteinExistence type="predicted"/>
<evidence type="ECO:0000313" key="2">
    <source>
        <dbReference type="Proteomes" id="UP000076400"/>
    </source>
</evidence>
<dbReference type="AlphaFoldDB" id="A0A154WFH0"/>
<protein>
    <recommendedName>
        <fullName evidence="3">PilZ domain-containing protein</fullName>
    </recommendedName>
</protein>
<reference evidence="1 2" key="1">
    <citation type="submission" date="2015-12" db="EMBL/GenBank/DDBJ databases">
        <title>Genome sequence of Oceanibaculum pacificum MCCC 1A02656.</title>
        <authorList>
            <person name="Lu L."/>
            <person name="Lai Q."/>
            <person name="Shao Z."/>
            <person name="Qian P."/>
        </authorList>
    </citation>
    <scope>NUCLEOTIDE SEQUENCE [LARGE SCALE GENOMIC DNA]</scope>
    <source>
        <strain evidence="1 2">MCCC 1A02656</strain>
    </source>
</reference>
<keyword evidence="2" id="KW-1185">Reference proteome</keyword>
<sequence length="110" mass="12588">MTEDSRVAPRVPVSDGCHVEMDGKSYPMKNWSATGLFFGPYEGDVVPRQKLYLRVTVKDAAFDFDFPAEAIVARVQNGMIGAYFADLNPGFKKMIYKYFSYHRELRGDEY</sequence>
<organism evidence="1 2">
    <name type="scientific">Oceanibaculum pacificum</name>
    <dbReference type="NCBI Taxonomy" id="580166"/>
    <lineage>
        <taxon>Bacteria</taxon>
        <taxon>Pseudomonadati</taxon>
        <taxon>Pseudomonadota</taxon>
        <taxon>Alphaproteobacteria</taxon>
        <taxon>Rhodospirillales</taxon>
        <taxon>Oceanibaculaceae</taxon>
        <taxon>Oceanibaculum</taxon>
    </lineage>
</organism>
<dbReference type="Gene3D" id="2.40.10.220">
    <property type="entry name" value="predicted glycosyltransferase like domains"/>
    <property type="match status" value="1"/>
</dbReference>
<accession>A0A154WFH0</accession>
<dbReference type="EMBL" id="LPXN01000041">
    <property type="protein sequence ID" value="KZD12252.1"/>
    <property type="molecule type" value="Genomic_DNA"/>
</dbReference>
<evidence type="ECO:0000313" key="1">
    <source>
        <dbReference type="EMBL" id="KZD12252.1"/>
    </source>
</evidence>
<evidence type="ECO:0008006" key="3">
    <source>
        <dbReference type="Google" id="ProtNLM"/>
    </source>
</evidence>
<dbReference type="RefSeq" id="WP_067552847.1">
    <property type="nucleotide sequence ID" value="NZ_LPXN01000041.1"/>
</dbReference>
<dbReference type="OrthoDB" id="7362180at2"/>